<dbReference type="PANTHER" id="PTHR10553">
    <property type="entry name" value="SMALL NUCLEAR RIBONUCLEOPROTEIN"/>
    <property type="match status" value="1"/>
</dbReference>
<keyword evidence="5" id="KW-0694">RNA-binding</keyword>
<evidence type="ECO:0000313" key="10">
    <source>
        <dbReference type="EMBL" id="NDV40346.1"/>
    </source>
</evidence>
<evidence type="ECO:0000256" key="4">
    <source>
        <dbReference type="ARBA" id="ARBA00022728"/>
    </source>
</evidence>
<dbReference type="EMBL" id="GIBP01011377">
    <property type="protein sequence ID" value="NDV40346.1"/>
    <property type="molecule type" value="Transcribed_RNA"/>
</dbReference>
<sequence>MNLNPYIGKEVIVKFTGGRQVKGVLRGYDTLVNIVLDDTIEYLRDPEDPYQLSGKTRALGLSVCRGNAVMCAYPAEGTEEIDNPFADAEEGGT</sequence>
<dbReference type="InterPro" id="IPR017132">
    <property type="entry name" value="Lsm7"/>
</dbReference>
<dbReference type="GO" id="GO:1990726">
    <property type="term" value="C:Lsm1-7-Pat1 complex"/>
    <property type="evidence" value="ECO:0007669"/>
    <property type="project" value="TreeGrafter"/>
</dbReference>
<dbReference type="PIRSF" id="PIRSF037188">
    <property type="entry name" value="U6_snRNA_Lsm7"/>
    <property type="match status" value="1"/>
</dbReference>
<evidence type="ECO:0000259" key="9">
    <source>
        <dbReference type="PROSITE" id="PS52002"/>
    </source>
</evidence>
<dbReference type="GO" id="GO:0071013">
    <property type="term" value="C:catalytic step 2 spliceosome"/>
    <property type="evidence" value="ECO:0007669"/>
    <property type="project" value="TreeGrafter"/>
</dbReference>
<dbReference type="InterPro" id="IPR044641">
    <property type="entry name" value="Lsm7/SmG-like"/>
</dbReference>
<dbReference type="PANTHER" id="PTHR10553:SF5">
    <property type="entry name" value="U6 SNRNA-ASSOCIATED SM-LIKE PROTEIN LSM7"/>
    <property type="match status" value="1"/>
</dbReference>
<comment type="similarity">
    <text evidence="2">Belongs to the snRNP Sm proteins family.</text>
</comment>
<dbReference type="InterPro" id="IPR001163">
    <property type="entry name" value="Sm_dom_euk/arc"/>
</dbReference>
<evidence type="ECO:0000256" key="5">
    <source>
        <dbReference type="ARBA" id="ARBA00022884"/>
    </source>
</evidence>
<dbReference type="GO" id="GO:0000956">
    <property type="term" value="P:nuclear-transcribed mRNA catabolic process"/>
    <property type="evidence" value="ECO:0007669"/>
    <property type="project" value="InterPro"/>
</dbReference>
<keyword evidence="6" id="KW-0508">mRNA splicing</keyword>
<proteinExistence type="inferred from homology"/>
<protein>
    <recommendedName>
        <fullName evidence="9">Sm domain-containing protein</fullName>
    </recommendedName>
</protein>
<feature type="domain" description="Sm" evidence="9">
    <location>
        <begin position="1"/>
        <end position="78"/>
    </location>
</feature>
<accession>A0A6B2LUX5</accession>
<dbReference type="GO" id="GO:0071004">
    <property type="term" value="C:U2-type prespliceosome"/>
    <property type="evidence" value="ECO:0007669"/>
    <property type="project" value="TreeGrafter"/>
</dbReference>
<dbReference type="AlphaFoldDB" id="A0A6B2LUX5"/>
<name>A0A6B2LUX5_9EUKA</name>
<dbReference type="SMART" id="SM00651">
    <property type="entry name" value="Sm"/>
    <property type="match status" value="1"/>
</dbReference>
<keyword evidence="7" id="KW-0539">Nucleus</keyword>
<evidence type="ECO:0000256" key="3">
    <source>
        <dbReference type="ARBA" id="ARBA00022664"/>
    </source>
</evidence>
<keyword evidence="3" id="KW-0507">mRNA processing</keyword>
<organism evidence="10">
    <name type="scientific">Arcella intermedia</name>
    <dbReference type="NCBI Taxonomy" id="1963864"/>
    <lineage>
        <taxon>Eukaryota</taxon>
        <taxon>Amoebozoa</taxon>
        <taxon>Tubulinea</taxon>
        <taxon>Elardia</taxon>
        <taxon>Arcellinida</taxon>
        <taxon>Sphaerothecina</taxon>
        <taxon>Arcellidae</taxon>
        <taxon>Arcella</taxon>
    </lineage>
</organism>
<comment type="subcellular location">
    <subcellularLocation>
        <location evidence="1">Nucleus</location>
    </subcellularLocation>
</comment>
<dbReference type="GO" id="GO:0003723">
    <property type="term" value="F:RNA binding"/>
    <property type="evidence" value="ECO:0007669"/>
    <property type="project" value="UniProtKB-KW"/>
</dbReference>
<evidence type="ECO:0000256" key="6">
    <source>
        <dbReference type="ARBA" id="ARBA00023187"/>
    </source>
</evidence>
<dbReference type="PROSITE" id="PS52002">
    <property type="entry name" value="SM"/>
    <property type="match status" value="1"/>
</dbReference>
<keyword evidence="4" id="KW-0747">Spliceosome</keyword>
<keyword evidence="8" id="KW-0687">Ribonucleoprotein</keyword>
<dbReference type="CDD" id="cd01729">
    <property type="entry name" value="LSm7"/>
    <property type="match status" value="1"/>
</dbReference>
<dbReference type="InterPro" id="IPR010920">
    <property type="entry name" value="LSM_dom_sf"/>
</dbReference>
<dbReference type="GO" id="GO:0000398">
    <property type="term" value="P:mRNA splicing, via spliceosome"/>
    <property type="evidence" value="ECO:0007669"/>
    <property type="project" value="InterPro"/>
</dbReference>
<dbReference type="InterPro" id="IPR047575">
    <property type="entry name" value="Sm"/>
</dbReference>
<dbReference type="SUPFAM" id="SSF50182">
    <property type="entry name" value="Sm-like ribonucleoproteins"/>
    <property type="match status" value="1"/>
</dbReference>
<dbReference type="GO" id="GO:0097526">
    <property type="term" value="C:spliceosomal tri-snRNP complex"/>
    <property type="evidence" value="ECO:0007669"/>
    <property type="project" value="TreeGrafter"/>
</dbReference>
<dbReference type="GO" id="GO:0005688">
    <property type="term" value="C:U6 snRNP"/>
    <property type="evidence" value="ECO:0007669"/>
    <property type="project" value="TreeGrafter"/>
</dbReference>
<reference evidence="10" key="1">
    <citation type="journal article" date="2020" name="J. Eukaryot. Microbiol.">
        <title>De novo Sequencing, Assembly and Annotation of the Transcriptome for the Free-Living Testate Amoeba Arcella intermedia.</title>
        <authorList>
            <person name="Ribeiro G.M."/>
            <person name="Porfirio-Sousa A.L."/>
            <person name="Maurer-Alcala X.X."/>
            <person name="Katz L.A."/>
            <person name="Lahr D.J.G."/>
        </authorList>
    </citation>
    <scope>NUCLEOTIDE SEQUENCE</scope>
</reference>
<dbReference type="Pfam" id="PF01423">
    <property type="entry name" value="LSM"/>
    <property type="match status" value="1"/>
</dbReference>
<dbReference type="Gene3D" id="2.30.30.100">
    <property type="match status" value="1"/>
</dbReference>
<evidence type="ECO:0000256" key="1">
    <source>
        <dbReference type="ARBA" id="ARBA00004123"/>
    </source>
</evidence>
<evidence type="ECO:0000256" key="2">
    <source>
        <dbReference type="ARBA" id="ARBA00006850"/>
    </source>
</evidence>
<dbReference type="GO" id="GO:0005689">
    <property type="term" value="C:U12-type spliceosomal complex"/>
    <property type="evidence" value="ECO:0007669"/>
    <property type="project" value="TreeGrafter"/>
</dbReference>
<evidence type="ECO:0000256" key="8">
    <source>
        <dbReference type="ARBA" id="ARBA00023274"/>
    </source>
</evidence>
<evidence type="ECO:0000256" key="7">
    <source>
        <dbReference type="ARBA" id="ARBA00023242"/>
    </source>
</evidence>